<reference evidence="2 3" key="1">
    <citation type="journal article" date="2009" name="Science">
        <title>Green evolution and dynamic adaptations revealed by genomes of the marine picoeukaryotes Micromonas.</title>
        <authorList>
            <person name="Worden A.Z."/>
            <person name="Lee J.H."/>
            <person name="Mock T."/>
            <person name="Rouze P."/>
            <person name="Simmons M.P."/>
            <person name="Aerts A.L."/>
            <person name="Allen A.E."/>
            <person name="Cuvelier M.L."/>
            <person name="Derelle E."/>
            <person name="Everett M.V."/>
            <person name="Foulon E."/>
            <person name="Grimwood J."/>
            <person name="Gundlach H."/>
            <person name="Henrissat B."/>
            <person name="Napoli C."/>
            <person name="McDonald S.M."/>
            <person name="Parker M.S."/>
            <person name="Rombauts S."/>
            <person name="Salamov A."/>
            <person name="Von Dassow P."/>
            <person name="Badger J.H."/>
            <person name="Coutinho P.M."/>
            <person name="Demir E."/>
            <person name="Dubchak I."/>
            <person name="Gentemann C."/>
            <person name="Eikrem W."/>
            <person name="Gready J.E."/>
            <person name="John U."/>
            <person name="Lanier W."/>
            <person name="Lindquist E.A."/>
            <person name="Lucas S."/>
            <person name="Mayer K.F."/>
            <person name="Moreau H."/>
            <person name="Not F."/>
            <person name="Otillar R."/>
            <person name="Panaud O."/>
            <person name="Pangilinan J."/>
            <person name="Paulsen I."/>
            <person name="Piegu B."/>
            <person name="Poliakov A."/>
            <person name="Robbens S."/>
            <person name="Schmutz J."/>
            <person name="Toulza E."/>
            <person name="Wyss T."/>
            <person name="Zelensky A."/>
            <person name="Zhou K."/>
            <person name="Armbrust E.V."/>
            <person name="Bhattacharya D."/>
            <person name="Goodenough U.W."/>
            <person name="Van de Peer Y."/>
            <person name="Grigoriev I.V."/>
        </authorList>
    </citation>
    <scope>NUCLEOTIDE SEQUENCE [LARGE SCALE GENOMIC DNA]</scope>
    <source>
        <strain evidence="3">RCC299 / NOUM17</strain>
    </source>
</reference>
<keyword evidence="1" id="KW-0812">Transmembrane</keyword>
<dbReference type="AlphaFoldDB" id="C1DYF4"/>
<evidence type="ECO:0000313" key="3">
    <source>
        <dbReference type="Proteomes" id="UP000002009"/>
    </source>
</evidence>
<sequence length="212" mass="23138">MSQDGRSPLWGYRCAVLSVTLLVALIAAYILASRVNDAEARGDLARRARHRHRKLLFSPVYPVSPFFLPWRPRDPESWRSWQPRVLEFDVNGGDVVGELTARRSGYTGVAVTADASLNVADKIRDERFPNEGGHEYAYEYYDDETGEWVPAEDEDDDDDDEQEVKMVEETQGAAARFGEAGAGFGAAGTEGRASGLENLGAGLGAVGGTLGR</sequence>
<dbReference type="GeneID" id="8241349"/>
<organism evidence="2 3">
    <name type="scientific">Micromonas commoda (strain RCC299 / NOUM17 / CCMP2709)</name>
    <name type="common">Picoplanktonic green alga</name>
    <dbReference type="NCBI Taxonomy" id="296587"/>
    <lineage>
        <taxon>Eukaryota</taxon>
        <taxon>Viridiplantae</taxon>
        <taxon>Chlorophyta</taxon>
        <taxon>Mamiellophyceae</taxon>
        <taxon>Mamiellales</taxon>
        <taxon>Mamiellaceae</taxon>
        <taxon>Micromonas</taxon>
    </lineage>
</organism>
<proteinExistence type="predicted"/>
<protein>
    <submittedName>
        <fullName evidence="2">Uncharacterized protein</fullName>
    </submittedName>
</protein>
<dbReference type="InParanoid" id="C1DYF4"/>
<dbReference type="EMBL" id="CP001323">
    <property type="protein sequence ID" value="ACO60937.1"/>
    <property type="molecule type" value="Genomic_DNA"/>
</dbReference>
<accession>C1DYF4</accession>
<dbReference type="RefSeq" id="XP_002499679.1">
    <property type="nucleotide sequence ID" value="XM_002499633.1"/>
</dbReference>
<evidence type="ECO:0000256" key="1">
    <source>
        <dbReference type="SAM" id="Phobius"/>
    </source>
</evidence>
<dbReference type="KEGG" id="mis:MICPUN_55961"/>
<dbReference type="Proteomes" id="UP000002009">
    <property type="component" value="Chromosome 2"/>
</dbReference>
<keyword evidence="3" id="KW-1185">Reference proteome</keyword>
<feature type="transmembrane region" description="Helical" evidence="1">
    <location>
        <begin position="12"/>
        <end position="32"/>
    </location>
</feature>
<name>C1DYF4_MICCC</name>
<gene>
    <name evidence="2" type="ORF">MICPUN_55961</name>
</gene>
<keyword evidence="1" id="KW-0472">Membrane</keyword>
<evidence type="ECO:0000313" key="2">
    <source>
        <dbReference type="EMBL" id="ACO60937.1"/>
    </source>
</evidence>
<keyword evidence="1" id="KW-1133">Transmembrane helix</keyword>